<dbReference type="InterPro" id="IPR037972">
    <property type="entry name" value="RepB_N"/>
</dbReference>
<feature type="compositionally biased region" description="Basic and acidic residues" evidence="1">
    <location>
        <begin position="292"/>
        <end position="304"/>
    </location>
</feature>
<dbReference type="PANTHER" id="PTHR33375:SF1">
    <property type="entry name" value="CHROMOSOME-PARTITIONING PROTEIN PARB-RELATED"/>
    <property type="match status" value="1"/>
</dbReference>
<dbReference type="GO" id="GO:0007059">
    <property type="term" value="P:chromosome segregation"/>
    <property type="evidence" value="ECO:0007669"/>
    <property type="project" value="TreeGrafter"/>
</dbReference>
<dbReference type="CDD" id="cd16405">
    <property type="entry name" value="RepB_like_N"/>
    <property type="match status" value="1"/>
</dbReference>
<keyword evidence="4" id="KW-1185">Reference proteome</keyword>
<dbReference type="GO" id="GO:0005694">
    <property type="term" value="C:chromosome"/>
    <property type="evidence" value="ECO:0007669"/>
    <property type="project" value="TreeGrafter"/>
</dbReference>
<dbReference type="Proteomes" id="UP000215377">
    <property type="component" value="Unassembled WGS sequence"/>
</dbReference>
<dbReference type="InterPro" id="IPR036086">
    <property type="entry name" value="ParB/Sulfiredoxin_sf"/>
</dbReference>
<feature type="region of interest" description="Disordered" evidence="1">
    <location>
        <begin position="1"/>
        <end position="49"/>
    </location>
</feature>
<sequence>MSRNKFGFGPIEEPPSPKSRRREVGPMGAAVREAAGSLSESTESLVEQRRQNAADAKAWRNAQDAGRVLITIPLDSVRTDALPRDRLDLDAVATSDEMEELKTSIRERGQKEPIEVFPVDGAYQLKKGWRRLTALRQLQAETGGERFSEVVARVADDGASRIDLYIDMVEENVIREDLSFAEMAQVAITAAQEEGQDAAELVNRIYASLHKMKRSYIRSFVFLLQELDDGLPFPKALSRNLGVDVARRLQSAPGQGAELRGLLASVTSAEDQAAVLSRFLEATPKAGPEAKPAPREKSEKYEFHVGRTKVTARKGECRILSETDFSSIDRKRLQRAIEAFDAVLSQE</sequence>
<dbReference type="Pfam" id="PF02195">
    <property type="entry name" value="ParB_N"/>
    <property type="match status" value="1"/>
</dbReference>
<proteinExistence type="predicted"/>
<gene>
    <name evidence="3" type="ORF">ATO3_19410</name>
</gene>
<dbReference type="PANTHER" id="PTHR33375">
    <property type="entry name" value="CHROMOSOME-PARTITIONING PROTEIN PARB-RELATED"/>
    <property type="match status" value="1"/>
</dbReference>
<accession>A0A225NEF9</accession>
<feature type="region of interest" description="Disordered" evidence="1">
    <location>
        <begin position="285"/>
        <end position="304"/>
    </location>
</feature>
<feature type="domain" description="ParB-like N-terminal" evidence="2">
    <location>
        <begin position="75"/>
        <end position="173"/>
    </location>
</feature>
<organism evidence="3 4">
    <name type="scientific">Marinibacterium profundimaris</name>
    <dbReference type="NCBI Taxonomy" id="1679460"/>
    <lineage>
        <taxon>Bacteria</taxon>
        <taxon>Pseudomonadati</taxon>
        <taxon>Pseudomonadota</taxon>
        <taxon>Alphaproteobacteria</taxon>
        <taxon>Rhodobacterales</taxon>
        <taxon>Paracoccaceae</taxon>
        <taxon>Marinibacterium</taxon>
    </lineage>
</organism>
<dbReference type="EMBL" id="AQQR01000010">
    <property type="protein sequence ID" value="OWU71006.1"/>
    <property type="molecule type" value="Genomic_DNA"/>
</dbReference>
<dbReference type="OrthoDB" id="7656008at2"/>
<dbReference type="SMART" id="SM00470">
    <property type="entry name" value="ParB"/>
    <property type="match status" value="1"/>
</dbReference>
<reference evidence="3 4" key="1">
    <citation type="submission" date="2013-04" db="EMBL/GenBank/DDBJ databases">
        <title>Oceanicola sp. 22II1-22F33 Genome Sequencing.</title>
        <authorList>
            <person name="Lai Q."/>
            <person name="Li G."/>
            <person name="Shao Z."/>
        </authorList>
    </citation>
    <scope>NUCLEOTIDE SEQUENCE [LARGE SCALE GENOMIC DNA]</scope>
    <source>
        <strain evidence="3 4">22II1-22F33</strain>
    </source>
</reference>
<name>A0A225NEF9_9RHOB</name>
<dbReference type="InterPro" id="IPR003115">
    <property type="entry name" value="ParB_N"/>
</dbReference>
<dbReference type="RefSeq" id="WP_088651559.1">
    <property type="nucleotide sequence ID" value="NZ_AQQR01000010.1"/>
</dbReference>
<dbReference type="InterPro" id="IPR050336">
    <property type="entry name" value="Chromosome_partition/occlusion"/>
</dbReference>
<evidence type="ECO:0000313" key="4">
    <source>
        <dbReference type="Proteomes" id="UP000215377"/>
    </source>
</evidence>
<dbReference type="Gene3D" id="3.90.1530.30">
    <property type="match status" value="1"/>
</dbReference>
<evidence type="ECO:0000256" key="1">
    <source>
        <dbReference type="SAM" id="MobiDB-lite"/>
    </source>
</evidence>
<evidence type="ECO:0000259" key="2">
    <source>
        <dbReference type="SMART" id="SM00470"/>
    </source>
</evidence>
<protein>
    <submittedName>
        <fullName evidence="3">Plasmid partitioning protein ParB</fullName>
    </submittedName>
</protein>
<comment type="caution">
    <text evidence="3">The sequence shown here is derived from an EMBL/GenBank/DDBJ whole genome shotgun (WGS) entry which is preliminary data.</text>
</comment>
<evidence type="ECO:0000313" key="3">
    <source>
        <dbReference type="EMBL" id="OWU71006.1"/>
    </source>
</evidence>
<dbReference type="SUPFAM" id="SSF110849">
    <property type="entry name" value="ParB/Sulfiredoxin"/>
    <property type="match status" value="1"/>
</dbReference>
<dbReference type="AlphaFoldDB" id="A0A225NEF9"/>